<evidence type="ECO:0000313" key="1">
    <source>
        <dbReference type="EMBL" id="CNI15260.1"/>
    </source>
</evidence>
<dbReference type="Pfam" id="PF23499">
    <property type="entry name" value="YnfU"/>
    <property type="match status" value="1"/>
</dbReference>
<organism evidence="1 2">
    <name type="scientific">Yersinia similis</name>
    <dbReference type="NCBI Taxonomy" id="367190"/>
    <lineage>
        <taxon>Bacteria</taxon>
        <taxon>Pseudomonadati</taxon>
        <taxon>Pseudomonadota</taxon>
        <taxon>Gammaproteobacteria</taxon>
        <taxon>Enterobacterales</taxon>
        <taxon>Yersiniaceae</taxon>
        <taxon>Yersinia</taxon>
    </lineage>
</organism>
<accession>A0A0T9QJQ4</accession>
<name>A0A0T9QJQ4_9GAMM</name>
<dbReference type="EMBL" id="CQBK01000017">
    <property type="protein sequence ID" value="CNI15260.1"/>
    <property type="molecule type" value="Genomic_DNA"/>
</dbReference>
<dbReference type="GeneID" id="96666616"/>
<dbReference type="RefSeq" id="WP_220387942.1">
    <property type="nucleotide sequence ID" value="NZ_CABIHS010000169.1"/>
</dbReference>
<evidence type="ECO:0000313" key="2">
    <source>
        <dbReference type="Proteomes" id="UP000038204"/>
    </source>
</evidence>
<sequence>MSFLDNLKKLVSGVRGQIKCPECGANSVQSAEKVQKNIALICPKCGCLFLPQDAPQP</sequence>
<dbReference type="AlphaFoldDB" id="A0A0T9QJQ4"/>
<dbReference type="NCBIfam" id="NF038384">
    <property type="entry name" value="zinc_YnfU_fam"/>
    <property type="match status" value="1"/>
</dbReference>
<reference evidence="1 2" key="1">
    <citation type="submission" date="2015-03" db="EMBL/GenBank/DDBJ databases">
        <authorList>
            <person name="Murphy D."/>
        </authorList>
    </citation>
    <scope>NUCLEOTIDE SEQUENCE [LARGE SCALE GENOMIC DNA]</scope>
    <source>
        <strain evidence="1 2">Y233</strain>
    </source>
</reference>
<proteinExistence type="predicted"/>
<protein>
    <submittedName>
        <fullName evidence="1">Uncharacterized protein</fullName>
    </submittedName>
</protein>
<dbReference type="InterPro" id="IPR057793">
    <property type="entry name" value="YnfU-like"/>
</dbReference>
<gene>
    <name evidence="1" type="ORF">ERS008667_02575</name>
</gene>
<dbReference type="Proteomes" id="UP000038204">
    <property type="component" value="Unassembled WGS sequence"/>
</dbReference>